<dbReference type="InterPro" id="IPR021257">
    <property type="entry name" value="DUF2809"/>
</dbReference>
<gene>
    <name evidence="2" type="ORF">HALOF300_04459</name>
</gene>
<dbReference type="Pfam" id="PF10990">
    <property type="entry name" value="DUF2809"/>
    <property type="match status" value="1"/>
</dbReference>
<evidence type="ECO:0000313" key="3">
    <source>
        <dbReference type="Proteomes" id="UP000419743"/>
    </source>
</evidence>
<accession>A0A7M4DQL8</accession>
<evidence type="ECO:0000313" key="2">
    <source>
        <dbReference type="EMBL" id="VZO39762.1"/>
    </source>
</evidence>
<name>A0A7M4DQL8_9MICO</name>
<feature type="transmembrane region" description="Helical" evidence="1">
    <location>
        <begin position="129"/>
        <end position="146"/>
    </location>
</feature>
<keyword evidence="1" id="KW-1133">Transmembrane helix</keyword>
<protein>
    <recommendedName>
        <fullName evidence="4">DUF2809 domain-containing protein</fullName>
    </recommendedName>
</protein>
<organism evidence="2 3">
    <name type="scientific">Occultella aeris</name>
    <dbReference type="NCBI Taxonomy" id="2761496"/>
    <lineage>
        <taxon>Bacteria</taxon>
        <taxon>Bacillati</taxon>
        <taxon>Actinomycetota</taxon>
        <taxon>Actinomycetes</taxon>
        <taxon>Micrococcales</taxon>
        <taxon>Ruaniaceae</taxon>
        <taxon>Occultella</taxon>
    </lineage>
</organism>
<proteinExistence type="predicted"/>
<dbReference type="Proteomes" id="UP000419743">
    <property type="component" value="Unassembled WGS sequence"/>
</dbReference>
<sequence>MKLAPLWDQRPGTCDSIVPMEHPPEASASAPRRRTVVAAALVVVIVVGLALQLVRHLPGSGVAGTAAYAVAAVLAVALVWPNWSTASVASVGTGASCAMEVAQLTPLPGMISGTFPAARLLLGANFDPVDLVVLAIAGALSGLLLARGRRRL</sequence>
<evidence type="ECO:0000256" key="1">
    <source>
        <dbReference type="SAM" id="Phobius"/>
    </source>
</evidence>
<feature type="transmembrane region" description="Helical" evidence="1">
    <location>
        <begin position="36"/>
        <end position="54"/>
    </location>
</feature>
<dbReference type="EMBL" id="CACRYJ010000063">
    <property type="protein sequence ID" value="VZO39762.1"/>
    <property type="molecule type" value="Genomic_DNA"/>
</dbReference>
<keyword evidence="1" id="KW-0472">Membrane</keyword>
<dbReference type="AlphaFoldDB" id="A0A7M4DQL8"/>
<feature type="transmembrane region" description="Helical" evidence="1">
    <location>
        <begin position="61"/>
        <end position="80"/>
    </location>
</feature>
<comment type="caution">
    <text evidence="2">The sequence shown here is derived from an EMBL/GenBank/DDBJ whole genome shotgun (WGS) entry which is preliminary data.</text>
</comment>
<keyword evidence="3" id="KW-1185">Reference proteome</keyword>
<keyword evidence="1" id="KW-0812">Transmembrane</keyword>
<reference evidence="2 3" key="1">
    <citation type="submission" date="2019-11" db="EMBL/GenBank/DDBJ databases">
        <authorList>
            <person name="Criscuolo A."/>
        </authorList>
    </citation>
    <scope>NUCLEOTIDE SEQUENCE [LARGE SCALE GENOMIC DNA]</scope>
    <source>
        <strain evidence="2">CIP111667</strain>
    </source>
</reference>
<evidence type="ECO:0008006" key="4">
    <source>
        <dbReference type="Google" id="ProtNLM"/>
    </source>
</evidence>